<dbReference type="OrthoDB" id="10315324at2759"/>
<organism evidence="1 2">
    <name type="scientific">Cryptococcus wingfieldii CBS 7118</name>
    <dbReference type="NCBI Taxonomy" id="1295528"/>
    <lineage>
        <taxon>Eukaryota</taxon>
        <taxon>Fungi</taxon>
        <taxon>Dikarya</taxon>
        <taxon>Basidiomycota</taxon>
        <taxon>Agaricomycotina</taxon>
        <taxon>Tremellomycetes</taxon>
        <taxon>Tremellales</taxon>
        <taxon>Cryptococcaceae</taxon>
        <taxon>Cryptococcus</taxon>
    </lineage>
</organism>
<dbReference type="GeneID" id="30195495"/>
<keyword evidence="2" id="KW-1185">Reference proteome</keyword>
<gene>
    <name evidence="1" type="ORF">L198_06283</name>
</gene>
<sequence>MASSNAYNEEVNSTDSNPRLNDCFTFEFDNANGDLEAVEWSVHANPNNTETGYDVRGRNFTSGNTWTYGQQTIESLEWQYEEGCQRLYSALTGRAPRLPKQSEFIIPERTADGRRSPSAGTMVAIWKTREAEGERPTECALLISHYEAFEGFEKMTIDQVRMCATLDDDVGEAAKALLEEREREA</sequence>
<protein>
    <submittedName>
        <fullName evidence="1">Uncharacterized protein</fullName>
    </submittedName>
</protein>
<dbReference type="Proteomes" id="UP000094819">
    <property type="component" value="Unassembled WGS sequence"/>
</dbReference>
<evidence type="ECO:0000313" key="2">
    <source>
        <dbReference type="Proteomes" id="UP000094819"/>
    </source>
</evidence>
<dbReference type="RefSeq" id="XP_019029787.1">
    <property type="nucleotide sequence ID" value="XM_019178349.1"/>
</dbReference>
<dbReference type="AlphaFoldDB" id="A0A1E3IPA4"/>
<comment type="caution">
    <text evidence="1">The sequence shown here is derived from an EMBL/GenBank/DDBJ whole genome shotgun (WGS) entry which is preliminary data.</text>
</comment>
<evidence type="ECO:0000313" key="1">
    <source>
        <dbReference type="EMBL" id="ODN90265.1"/>
    </source>
</evidence>
<reference evidence="1 2" key="1">
    <citation type="submission" date="2016-06" db="EMBL/GenBank/DDBJ databases">
        <title>Evolution of pathogenesis and genome organization in the Tremellales.</title>
        <authorList>
            <person name="Cuomo C."/>
            <person name="Litvintseva A."/>
            <person name="Heitman J."/>
            <person name="Chen Y."/>
            <person name="Sun S."/>
            <person name="Springer D."/>
            <person name="Dromer F."/>
            <person name="Young S."/>
            <person name="Zeng Q."/>
            <person name="Chapman S."/>
            <person name="Gujja S."/>
            <person name="Saif S."/>
            <person name="Birren B."/>
        </authorList>
    </citation>
    <scope>NUCLEOTIDE SEQUENCE [LARGE SCALE GENOMIC DNA]</scope>
    <source>
        <strain evidence="1 2">CBS 7118</strain>
    </source>
</reference>
<dbReference type="EMBL" id="AWGH01000021">
    <property type="protein sequence ID" value="ODN90265.1"/>
    <property type="molecule type" value="Genomic_DNA"/>
</dbReference>
<name>A0A1E3IPA4_9TREE</name>
<accession>A0A1E3IPA4</accession>
<proteinExistence type="predicted"/>